<dbReference type="HOGENOM" id="CLU_082982_0_0_10"/>
<name>A0A0D5YSP6_9FLAO</name>
<gene>
    <name evidence="3" type="ORF">VC82_1726</name>
</gene>
<proteinExistence type="predicted"/>
<dbReference type="EMBL" id="CP011071">
    <property type="protein sequence ID" value="AKA35337.1"/>
    <property type="molecule type" value="Genomic_DNA"/>
</dbReference>
<dbReference type="RefSeq" id="WP_045802002.1">
    <property type="nucleotide sequence ID" value="NZ_CP011071.1"/>
</dbReference>
<dbReference type="InterPro" id="IPR021255">
    <property type="entry name" value="DUF2807"/>
</dbReference>
<evidence type="ECO:0000313" key="3">
    <source>
        <dbReference type="EMBL" id="AKA35337.1"/>
    </source>
</evidence>
<dbReference type="Proteomes" id="UP000032726">
    <property type="component" value="Chromosome"/>
</dbReference>
<accession>A0A0D5YSP6</accession>
<evidence type="ECO:0000313" key="4">
    <source>
        <dbReference type="Proteomes" id="UP000032726"/>
    </source>
</evidence>
<dbReference type="STRING" id="516051.VC82_1726"/>
<dbReference type="KEGG" id="mlt:VC82_1726"/>
<dbReference type="AlphaFoldDB" id="A0A0D5YSP6"/>
<feature type="chain" id="PRO_5002300273" description="Putative auto-transporter adhesin head GIN domain-containing protein" evidence="1">
    <location>
        <begin position="20"/>
        <end position="224"/>
    </location>
</feature>
<evidence type="ECO:0000259" key="2">
    <source>
        <dbReference type="Pfam" id="PF10988"/>
    </source>
</evidence>
<dbReference type="Pfam" id="PF10988">
    <property type="entry name" value="DUF2807"/>
    <property type="match status" value="1"/>
</dbReference>
<dbReference type="PROSITE" id="PS51257">
    <property type="entry name" value="PROKAR_LIPOPROTEIN"/>
    <property type="match status" value="1"/>
</dbReference>
<reference evidence="3 4" key="1">
    <citation type="submission" date="2015-03" db="EMBL/GenBank/DDBJ databases">
        <title>Complete genome sequence of Muricauda lutaonensis CC-HSB-11T, isolated from a coastal hot spring.</title>
        <authorList>
            <person name="Kim K.M."/>
        </authorList>
    </citation>
    <scope>NUCLEOTIDE SEQUENCE [LARGE SCALE GENOMIC DNA]</scope>
    <source>
        <strain evidence="3 4">CC-HSB-11</strain>
    </source>
</reference>
<keyword evidence="1" id="KW-0732">Signal</keyword>
<dbReference type="Gene3D" id="2.160.20.120">
    <property type="match status" value="1"/>
</dbReference>
<feature type="domain" description="Putative auto-transporter adhesin head GIN" evidence="2">
    <location>
        <begin position="40"/>
        <end position="166"/>
    </location>
</feature>
<feature type="signal peptide" evidence="1">
    <location>
        <begin position="1"/>
        <end position="19"/>
    </location>
</feature>
<protein>
    <recommendedName>
        <fullName evidence="2">Putative auto-transporter adhesin head GIN domain-containing protein</fullName>
    </recommendedName>
</protein>
<organism evidence="3 4">
    <name type="scientific">Flagellimonas lutaonensis</name>
    <dbReference type="NCBI Taxonomy" id="516051"/>
    <lineage>
        <taxon>Bacteria</taxon>
        <taxon>Pseudomonadati</taxon>
        <taxon>Bacteroidota</taxon>
        <taxon>Flavobacteriia</taxon>
        <taxon>Flavobacteriales</taxon>
        <taxon>Flavobacteriaceae</taxon>
        <taxon>Flagellimonas</taxon>
    </lineage>
</organism>
<keyword evidence="4" id="KW-1185">Reference proteome</keyword>
<dbReference type="OrthoDB" id="1419485at2"/>
<sequence length="224" mass="25361">MKKAMFLWLGLMVAMISCAQQKPKVKGNKLVSEIFNTLEDFNSIEISDNLVVHIMQTGNNGYHLKADGNLIDVVKFNVMDGVLKIYSTHHITSFKELEITLTFDEIDAITLFNDSKLVSKKRLEFKRWDLKAMDEATYDIEASARMANLNLHSSSEGKLRLNCDIVEVFMDQNAFLKGNIQADNITLRIRDRADIEIGGEVVKLKLDITGTSDVRARKLKSVYA</sequence>
<evidence type="ECO:0000256" key="1">
    <source>
        <dbReference type="SAM" id="SignalP"/>
    </source>
</evidence>